<feature type="compositionally biased region" description="Acidic residues" evidence="7">
    <location>
        <begin position="132"/>
        <end position="144"/>
    </location>
</feature>
<dbReference type="InterPro" id="IPR046347">
    <property type="entry name" value="bZIP_sf"/>
</dbReference>
<gene>
    <name evidence="9" type="ORF">URODEC1_LOCUS101723</name>
</gene>
<feature type="compositionally biased region" description="Pro residues" evidence="7">
    <location>
        <begin position="166"/>
        <end position="184"/>
    </location>
</feature>
<feature type="region of interest" description="Disordered" evidence="7">
    <location>
        <begin position="24"/>
        <end position="100"/>
    </location>
</feature>
<organism evidence="9 10">
    <name type="scientific">Urochloa decumbens</name>
    <dbReference type="NCBI Taxonomy" id="240449"/>
    <lineage>
        <taxon>Eukaryota</taxon>
        <taxon>Viridiplantae</taxon>
        <taxon>Streptophyta</taxon>
        <taxon>Embryophyta</taxon>
        <taxon>Tracheophyta</taxon>
        <taxon>Spermatophyta</taxon>
        <taxon>Magnoliopsida</taxon>
        <taxon>Liliopsida</taxon>
        <taxon>Poales</taxon>
        <taxon>Poaceae</taxon>
        <taxon>PACMAD clade</taxon>
        <taxon>Panicoideae</taxon>
        <taxon>Panicodae</taxon>
        <taxon>Paniceae</taxon>
        <taxon>Melinidinae</taxon>
        <taxon>Urochloa</taxon>
    </lineage>
</organism>
<feature type="coiled-coil region" evidence="6">
    <location>
        <begin position="250"/>
        <end position="319"/>
    </location>
</feature>
<dbReference type="GO" id="GO:0005634">
    <property type="term" value="C:nucleus"/>
    <property type="evidence" value="ECO:0007669"/>
    <property type="project" value="UniProtKB-SubCell"/>
</dbReference>
<dbReference type="SMART" id="SM00338">
    <property type="entry name" value="BRLZ"/>
    <property type="match status" value="1"/>
</dbReference>
<protein>
    <recommendedName>
        <fullName evidence="8">BZIP domain-containing protein</fullName>
    </recommendedName>
</protein>
<evidence type="ECO:0000256" key="4">
    <source>
        <dbReference type="ARBA" id="ARBA00023163"/>
    </source>
</evidence>
<feature type="region of interest" description="Disordered" evidence="7">
    <location>
        <begin position="408"/>
        <end position="435"/>
    </location>
</feature>
<reference evidence="9" key="1">
    <citation type="submission" date="2024-10" db="EMBL/GenBank/DDBJ databases">
        <authorList>
            <person name="Ryan C."/>
        </authorList>
    </citation>
    <scope>NUCLEOTIDE SEQUENCE [LARGE SCALE GENOMIC DNA]</scope>
</reference>
<dbReference type="FunFam" id="1.20.5.170:FF:000083">
    <property type="entry name" value="Transcription factor VIP1"/>
    <property type="match status" value="1"/>
</dbReference>
<evidence type="ECO:0000259" key="8">
    <source>
        <dbReference type="PROSITE" id="PS50217"/>
    </source>
</evidence>
<dbReference type="Proteomes" id="UP001497457">
    <property type="component" value="Chromosome 5rd"/>
</dbReference>
<feature type="compositionally biased region" description="Low complexity" evidence="7">
    <location>
        <begin position="65"/>
        <end position="85"/>
    </location>
</feature>
<dbReference type="GO" id="GO:0003677">
    <property type="term" value="F:DNA binding"/>
    <property type="evidence" value="ECO:0007669"/>
    <property type="project" value="UniProtKB-KW"/>
</dbReference>
<dbReference type="InterPro" id="IPR004827">
    <property type="entry name" value="bZIP"/>
</dbReference>
<keyword evidence="2" id="KW-0805">Transcription regulation</keyword>
<dbReference type="Gene3D" id="1.20.5.170">
    <property type="match status" value="1"/>
</dbReference>
<evidence type="ECO:0000313" key="10">
    <source>
        <dbReference type="Proteomes" id="UP001497457"/>
    </source>
</evidence>
<keyword evidence="3" id="KW-0238">DNA-binding</keyword>
<feature type="domain" description="BZIP" evidence="8">
    <location>
        <begin position="232"/>
        <end position="295"/>
    </location>
</feature>
<keyword evidence="4" id="KW-0804">Transcription</keyword>
<keyword evidence="10" id="KW-1185">Reference proteome</keyword>
<dbReference type="SUPFAM" id="SSF57959">
    <property type="entry name" value="Leucine zipper domain"/>
    <property type="match status" value="1"/>
</dbReference>
<feature type="compositionally biased region" description="Low complexity" evidence="7">
    <location>
        <begin position="372"/>
        <end position="383"/>
    </location>
</feature>
<evidence type="ECO:0000256" key="7">
    <source>
        <dbReference type="SAM" id="MobiDB-lite"/>
    </source>
</evidence>
<dbReference type="InterPro" id="IPR044759">
    <property type="entry name" value="bZIP_RF2"/>
</dbReference>
<dbReference type="PANTHER" id="PTHR13690:SF79">
    <property type="entry name" value="BZIP TRANSCRIPTION FACTOR"/>
    <property type="match status" value="1"/>
</dbReference>
<evidence type="ECO:0000256" key="1">
    <source>
        <dbReference type="ARBA" id="ARBA00004123"/>
    </source>
</evidence>
<accession>A0ABC9F5K8</accession>
<proteinExistence type="predicted"/>
<keyword evidence="5" id="KW-0539">Nucleus</keyword>
<dbReference type="AlphaFoldDB" id="A0ABC9F5K8"/>
<feature type="compositionally biased region" description="Pro residues" evidence="7">
    <location>
        <begin position="35"/>
        <end position="46"/>
    </location>
</feature>
<name>A0ABC9F5K8_9POAL</name>
<dbReference type="CDD" id="cd14703">
    <property type="entry name" value="bZIP_plant_RF2"/>
    <property type="match status" value="1"/>
</dbReference>
<evidence type="ECO:0000256" key="3">
    <source>
        <dbReference type="ARBA" id="ARBA00023125"/>
    </source>
</evidence>
<evidence type="ECO:0000256" key="5">
    <source>
        <dbReference type="ARBA" id="ARBA00023242"/>
    </source>
</evidence>
<comment type="subcellular location">
    <subcellularLocation>
        <location evidence="1">Nucleus</location>
    </subcellularLocation>
</comment>
<dbReference type="PANTHER" id="PTHR13690">
    <property type="entry name" value="TRANSCRIPTION FACTOR POSF21-RELATED"/>
    <property type="match status" value="1"/>
</dbReference>
<sequence>MPRSKLNASNVFLLPRLRLAPPDHHPLLAPAPLVSLPPLPPPPAPALPTRIPQISMDPAPPVDPAASCSASTSASAAAAPGDVAAMLPDSPPRRGAGHRRAQSEILLGGAALPDDLTFDADLGVVGEACGAGDEDEEDDDEYEDGAGGAGASRMFEMFLENGGTLPPGPPGPSAHPHPAGTPPPRPRHQHSMSMDGSTSLLGSASAGPHGRAGADAKKAISDAKLAELALVDPKRAKRILANRQSAARSKERKMRYIAELERKVQTLQSEATTLSAQLALLQRDTSGLTNENSDLKIRVQTMEQQVRLQDALNDRLRDEVQQLKIATGQVNANIGKMGNFGPSSFGGNPQSFQRSHMQSLLAAQQLQQLQIHSQHQQQQTHLQQQHHHLSTAQQQQLLQEAGLPFPGDLKMKGLAMPSHGPNAGASDSHAVNSEL</sequence>
<dbReference type="PROSITE" id="PS50217">
    <property type="entry name" value="BZIP"/>
    <property type="match status" value="1"/>
</dbReference>
<dbReference type="EMBL" id="OZ075115">
    <property type="protein sequence ID" value="CAL5068662.1"/>
    <property type="molecule type" value="Genomic_DNA"/>
</dbReference>
<keyword evidence="6" id="KW-0175">Coiled coil</keyword>
<dbReference type="Pfam" id="PF00170">
    <property type="entry name" value="bZIP_1"/>
    <property type="match status" value="1"/>
</dbReference>
<feature type="region of interest" description="Disordered" evidence="7">
    <location>
        <begin position="128"/>
        <end position="215"/>
    </location>
</feature>
<evidence type="ECO:0000256" key="6">
    <source>
        <dbReference type="SAM" id="Coils"/>
    </source>
</evidence>
<feature type="region of interest" description="Disordered" evidence="7">
    <location>
        <begin position="372"/>
        <end position="395"/>
    </location>
</feature>
<feature type="compositionally biased region" description="Low complexity" evidence="7">
    <location>
        <begin position="196"/>
        <end position="207"/>
    </location>
</feature>
<evidence type="ECO:0000313" key="9">
    <source>
        <dbReference type="EMBL" id="CAL5068662.1"/>
    </source>
</evidence>
<evidence type="ECO:0000256" key="2">
    <source>
        <dbReference type="ARBA" id="ARBA00023015"/>
    </source>
</evidence>